<dbReference type="VEuPathDB" id="VectorBase:LOC119167396"/>
<sequence>MAKCISRIVYTRCPSVVVVGEAMRSWWLFFALHIATTATPILDASDEYDEYECEDDETTPTSNVTRKPPKRKPNPQEFPHIFDFYNTTEKIWIYNTTKKSNETCMVDEVDHISYINVFITRLFYVGETVQNLTFEATFEINPIISPESTTYNEMKISIPGDTHFETLVYLNETSHCGLFYNNYHGNSPGQDDWFDLRLWNSSLEKGPDEQCLHAFEEITKKMPKTFNYTPVCQCIFAPKDGELK</sequence>
<feature type="region of interest" description="Disordered" evidence="1">
    <location>
        <begin position="52"/>
        <end position="75"/>
    </location>
</feature>
<dbReference type="OrthoDB" id="6515195at2759"/>
<dbReference type="EMBL" id="GIKN01003777">
    <property type="protein sequence ID" value="NIE46050.1"/>
    <property type="molecule type" value="Transcribed_RNA"/>
</dbReference>
<reference evidence="2" key="1">
    <citation type="submission" date="2020-03" db="EMBL/GenBank/DDBJ databases">
        <title>A transcriptome and proteome of the tick Rhipicephalus microplus shaped by the genetic composition of its hosts and developmental stage.</title>
        <authorList>
            <person name="Garcia G.R."/>
            <person name="Ribeiro J.M.C."/>
            <person name="Maruyama S.R."/>
            <person name="Gardinasse L.G."/>
            <person name="Nelson K."/>
            <person name="Ferreira B.R."/>
            <person name="Andrade T.G."/>
            <person name="Santos I.K.F.M."/>
        </authorList>
    </citation>
    <scope>NUCLEOTIDE SEQUENCE</scope>
    <source>
        <strain evidence="2">NSGR</strain>
        <tissue evidence="2">Salivary glands</tissue>
    </source>
</reference>
<name>A0A6G5A7C0_RHIMP</name>
<evidence type="ECO:0000256" key="1">
    <source>
        <dbReference type="SAM" id="MobiDB-lite"/>
    </source>
</evidence>
<organism evidence="2">
    <name type="scientific">Rhipicephalus microplus</name>
    <name type="common">Cattle tick</name>
    <name type="synonym">Boophilus microplus</name>
    <dbReference type="NCBI Taxonomy" id="6941"/>
    <lineage>
        <taxon>Eukaryota</taxon>
        <taxon>Metazoa</taxon>
        <taxon>Ecdysozoa</taxon>
        <taxon>Arthropoda</taxon>
        <taxon>Chelicerata</taxon>
        <taxon>Arachnida</taxon>
        <taxon>Acari</taxon>
        <taxon>Parasitiformes</taxon>
        <taxon>Ixodida</taxon>
        <taxon>Ixodoidea</taxon>
        <taxon>Ixodidae</taxon>
        <taxon>Rhipicephalinae</taxon>
        <taxon>Rhipicephalus</taxon>
        <taxon>Boophilus</taxon>
    </lineage>
</organism>
<evidence type="ECO:0000313" key="2">
    <source>
        <dbReference type="EMBL" id="NIE46050.1"/>
    </source>
</evidence>
<protein>
    <submittedName>
        <fullName evidence="2">Putative group i salivary lipocalin lipocalin</fullName>
    </submittedName>
</protein>
<dbReference type="InterPro" id="IPR012674">
    <property type="entry name" value="Calycin"/>
</dbReference>
<accession>A0A6G5A7C0</accession>
<dbReference type="AlphaFoldDB" id="A0A6G5A7C0"/>
<proteinExistence type="predicted"/>
<dbReference type="Gene3D" id="2.40.128.20">
    <property type="match status" value="1"/>
</dbReference>